<dbReference type="RefSeq" id="WP_015387555.1">
    <property type="nucleotide sequence ID" value="NZ_BAABMD010000002.1"/>
</dbReference>
<dbReference type="EMBL" id="CP063687">
    <property type="protein sequence ID" value="QOY27046.1"/>
    <property type="molecule type" value="Genomic_DNA"/>
</dbReference>
<evidence type="ECO:0008006" key="3">
    <source>
        <dbReference type="Google" id="ProtNLM"/>
    </source>
</evidence>
<dbReference type="AlphaFoldDB" id="A0A411ABE6"/>
<evidence type="ECO:0000313" key="1">
    <source>
        <dbReference type="EMBL" id="QOY27046.1"/>
    </source>
</evidence>
<evidence type="ECO:0000313" key="2">
    <source>
        <dbReference type="Proteomes" id="UP000587477"/>
    </source>
</evidence>
<dbReference type="Proteomes" id="UP000587477">
    <property type="component" value="Chromosome"/>
</dbReference>
<protein>
    <recommendedName>
        <fullName evidence="3">YwhD family protein</fullName>
    </recommendedName>
</protein>
<accession>A0A411ABE6</accession>
<dbReference type="InterPro" id="IPR014852">
    <property type="entry name" value="YwhD"/>
</dbReference>
<name>A0A411ABE6_BACVE</name>
<gene>
    <name evidence="1" type="ORF">BACVE_002057</name>
</gene>
<sequence>MEEKKKKTIGFNIIKSDPTDGHGGFGAGSLSLDNISPVFVDVEEKEAFVDIGAMHARSVVEKGIKFLPNKDEVPNGKPYWLVWVTIDRKEEGPYYAGVTACEMTVDRSIRRGYKSLPEHVNLMDKSMKRRIIVDKMDASSKQVLAEFLQKHDQGLWERSSDELKTGLLPGEK</sequence>
<dbReference type="Pfam" id="PF08741">
    <property type="entry name" value="YwhD"/>
    <property type="match status" value="1"/>
</dbReference>
<reference evidence="2" key="1">
    <citation type="submission" date="2020-10" db="EMBL/GenBank/DDBJ databases">
        <title>Complete genome sequence of Bacillus velezensis NST6.</title>
        <authorList>
            <person name="Choi J."/>
        </authorList>
    </citation>
    <scope>NUCLEOTIDE SEQUENCE [LARGE SCALE GENOMIC DNA]</scope>
    <source>
        <strain evidence="2">NST6</strain>
    </source>
</reference>
<proteinExistence type="predicted"/>
<organism evidence="1 2">
    <name type="scientific">Bacillus velezensis</name>
    <dbReference type="NCBI Taxonomy" id="492670"/>
    <lineage>
        <taxon>Bacteria</taxon>
        <taxon>Bacillati</taxon>
        <taxon>Bacillota</taxon>
        <taxon>Bacilli</taxon>
        <taxon>Bacillales</taxon>
        <taxon>Bacillaceae</taxon>
        <taxon>Bacillus</taxon>
        <taxon>Bacillus amyloliquefaciens group</taxon>
    </lineage>
</organism>